<feature type="transmembrane region" description="Helical" evidence="1">
    <location>
        <begin position="197"/>
        <end position="217"/>
    </location>
</feature>
<name>A0A2G5B2P0_COERN</name>
<feature type="transmembrane region" description="Helical" evidence="1">
    <location>
        <begin position="12"/>
        <end position="32"/>
    </location>
</feature>
<proteinExistence type="predicted"/>
<evidence type="ECO:0000256" key="1">
    <source>
        <dbReference type="SAM" id="Phobius"/>
    </source>
</evidence>
<dbReference type="AlphaFoldDB" id="A0A2G5B2P0"/>
<feature type="transmembrane region" description="Helical" evidence="1">
    <location>
        <begin position="83"/>
        <end position="105"/>
    </location>
</feature>
<feature type="transmembrane region" description="Helical" evidence="1">
    <location>
        <begin position="117"/>
        <end position="142"/>
    </location>
</feature>
<keyword evidence="3" id="KW-1185">Reference proteome</keyword>
<feature type="transmembrane region" description="Helical" evidence="1">
    <location>
        <begin position="237"/>
        <end position="256"/>
    </location>
</feature>
<feature type="transmembrane region" description="Helical" evidence="1">
    <location>
        <begin position="44"/>
        <end position="63"/>
    </location>
</feature>
<accession>A0A2G5B2P0</accession>
<protein>
    <recommendedName>
        <fullName evidence="4">G-protein coupled receptors family 3 profile domain-containing protein</fullName>
    </recommendedName>
</protein>
<reference evidence="2 3" key="1">
    <citation type="journal article" date="2015" name="Genome Biol. Evol.">
        <title>Phylogenomic analyses indicate that early fungi evolved digesting cell walls of algal ancestors of land plants.</title>
        <authorList>
            <person name="Chang Y."/>
            <person name="Wang S."/>
            <person name="Sekimoto S."/>
            <person name="Aerts A.L."/>
            <person name="Choi C."/>
            <person name="Clum A."/>
            <person name="LaButti K.M."/>
            <person name="Lindquist E.A."/>
            <person name="Yee Ngan C."/>
            <person name="Ohm R.A."/>
            <person name="Salamov A.A."/>
            <person name="Grigoriev I.V."/>
            <person name="Spatafora J.W."/>
            <person name="Berbee M.L."/>
        </authorList>
    </citation>
    <scope>NUCLEOTIDE SEQUENCE [LARGE SCALE GENOMIC DNA]</scope>
    <source>
        <strain evidence="2 3">NRRL 1564</strain>
    </source>
</reference>
<evidence type="ECO:0008006" key="4">
    <source>
        <dbReference type="Google" id="ProtNLM"/>
    </source>
</evidence>
<keyword evidence="1" id="KW-1133">Transmembrane helix</keyword>
<evidence type="ECO:0000313" key="2">
    <source>
        <dbReference type="EMBL" id="PIA13289.1"/>
    </source>
</evidence>
<organism evidence="2 3">
    <name type="scientific">Coemansia reversa (strain ATCC 12441 / NRRL 1564)</name>
    <dbReference type="NCBI Taxonomy" id="763665"/>
    <lineage>
        <taxon>Eukaryota</taxon>
        <taxon>Fungi</taxon>
        <taxon>Fungi incertae sedis</taxon>
        <taxon>Zoopagomycota</taxon>
        <taxon>Kickxellomycotina</taxon>
        <taxon>Kickxellomycetes</taxon>
        <taxon>Kickxellales</taxon>
        <taxon>Kickxellaceae</taxon>
        <taxon>Coemansia</taxon>
    </lineage>
</organism>
<evidence type="ECO:0000313" key="3">
    <source>
        <dbReference type="Proteomes" id="UP000242474"/>
    </source>
</evidence>
<keyword evidence="1" id="KW-0472">Membrane</keyword>
<feature type="transmembrane region" description="Helical" evidence="1">
    <location>
        <begin position="162"/>
        <end position="185"/>
    </location>
</feature>
<dbReference type="OrthoDB" id="5528677at2759"/>
<dbReference type="EMBL" id="KZ303541">
    <property type="protein sequence ID" value="PIA13289.1"/>
    <property type="molecule type" value="Genomic_DNA"/>
</dbReference>
<sequence>MTQLVDNREVAVMGVNTVLISLSLATVVLVHLNRTYIPLKCKNIPLIYTLFCTMFLWYIGDIFTYQPTLVKASRPICILTMSWMRISLGIYSVVSCHIFRIYQYYCIFKLRIRATGWYLWIPIAIWSLLPLSYGIMASTMSANGIGNAFIEGPPMCISHKPLYFVAVGFLILLLICWIYATLMMSRVNVCFNEYRELLVVIICTISIVILQVVLRWIPNVGNSGFGYNTFASISDMLIGLVGLLVIVFKPLFHCYFGRREYLSYFLHTLKQNHLQTQYEMANGEEICCINSNYTDEKNISCGESRYDLESSTDSTTSMTSVLFYHHRSVIPPTHQYYSEQITSIHSRQLV</sequence>
<dbReference type="Proteomes" id="UP000242474">
    <property type="component" value="Unassembled WGS sequence"/>
</dbReference>
<keyword evidence="1" id="KW-0812">Transmembrane</keyword>
<gene>
    <name evidence="2" type="ORF">COEREDRAFT_104188</name>
</gene>